<sequence>MDQPVDEVIAKSTYIGRKDHCRPMSYIIAIVVRPAQNCAQFLCSTLKFTVQKQLVWQKYTSSAAAIVSYIAGKRLVANATTHRLSCQVRGHVLEACVSECNSKRTSVVLLTPISVAAQVNHPDSLPKDA</sequence>
<proteinExistence type="predicted"/>
<dbReference type="OrthoDB" id="10563716at2759"/>
<accession>A0A9N9YGC6</accession>
<name>A0A9N9YGC6_9HYPO</name>
<gene>
    <name evidence="1" type="ORF">CRHIZ90672A_00014811</name>
</gene>
<keyword evidence="2" id="KW-1185">Reference proteome</keyword>
<dbReference type="AlphaFoldDB" id="A0A9N9YGC6"/>
<dbReference type="Proteomes" id="UP000696573">
    <property type="component" value="Unassembled WGS sequence"/>
</dbReference>
<evidence type="ECO:0000313" key="1">
    <source>
        <dbReference type="EMBL" id="CAH0022658.1"/>
    </source>
</evidence>
<evidence type="ECO:0000313" key="2">
    <source>
        <dbReference type="Proteomes" id="UP000696573"/>
    </source>
</evidence>
<comment type="caution">
    <text evidence="1">The sequence shown here is derived from an EMBL/GenBank/DDBJ whole genome shotgun (WGS) entry which is preliminary data.</text>
</comment>
<protein>
    <submittedName>
        <fullName evidence="1">Uncharacterized protein</fullName>
    </submittedName>
</protein>
<reference evidence="1" key="1">
    <citation type="submission" date="2021-10" db="EMBL/GenBank/DDBJ databases">
        <authorList>
            <person name="Piombo E."/>
        </authorList>
    </citation>
    <scope>NUCLEOTIDE SEQUENCE</scope>
</reference>
<organism evidence="1 2">
    <name type="scientific">Clonostachys rhizophaga</name>
    <dbReference type="NCBI Taxonomy" id="160324"/>
    <lineage>
        <taxon>Eukaryota</taxon>
        <taxon>Fungi</taxon>
        <taxon>Dikarya</taxon>
        <taxon>Ascomycota</taxon>
        <taxon>Pezizomycotina</taxon>
        <taxon>Sordariomycetes</taxon>
        <taxon>Hypocreomycetidae</taxon>
        <taxon>Hypocreales</taxon>
        <taxon>Bionectriaceae</taxon>
        <taxon>Clonostachys</taxon>
    </lineage>
</organism>
<dbReference type="EMBL" id="CABFNQ020000680">
    <property type="protein sequence ID" value="CAH0022658.1"/>
    <property type="molecule type" value="Genomic_DNA"/>
</dbReference>